<evidence type="ECO:0000313" key="2">
    <source>
        <dbReference type="EMBL" id="MFC0842564.1"/>
    </source>
</evidence>
<dbReference type="Proteomes" id="UP001589887">
    <property type="component" value="Unassembled WGS sequence"/>
</dbReference>
<keyword evidence="3" id="KW-1185">Reference proteome</keyword>
<keyword evidence="1" id="KW-0732">Signal</keyword>
<evidence type="ECO:0000256" key="1">
    <source>
        <dbReference type="SAM" id="SignalP"/>
    </source>
</evidence>
<accession>A0ABV6T9U2</accession>
<feature type="signal peptide" evidence="1">
    <location>
        <begin position="1"/>
        <end position="33"/>
    </location>
</feature>
<protein>
    <recommendedName>
        <fullName evidence="4">Secreted protein</fullName>
    </recommendedName>
</protein>
<comment type="caution">
    <text evidence="2">The sequence shown here is derived from an EMBL/GenBank/DDBJ whole genome shotgun (WGS) entry which is preliminary data.</text>
</comment>
<dbReference type="EMBL" id="JBHMQV010000001">
    <property type="protein sequence ID" value="MFC0842564.1"/>
    <property type="molecule type" value="Genomic_DNA"/>
</dbReference>
<sequence length="241" mass="26452">MRPMDITARAALVGTVMMTAAVAVLATAPSAAAEDFGPDTCRQGYVWREARPSDHVCVTPATRDRARYDNGRAASRRDPGHGGYGPYACKEGYVWREAFSGDVVCVEPTTRSQARQDNQLADSRKVSARLWKTRWFAAPRCDGDTCTAPDGIARIQLNGDHYNYGQVRVFVRRNSDNRLLWSATATARAQQGYAGGAFGIHTNLNDCSRRDRRPNGYAQAYDVVSGRWSARTPVTIGCAVL</sequence>
<reference evidence="2 3" key="1">
    <citation type="submission" date="2024-09" db="EMBL/GenBank/DDBJ databases">
        <authorList>
            <person name="Sun Q."/>
            <person name="Mori K."/>
        </authorList>
    </citation>
    <scope>NUCLEOTIDE SEQUENCE [LARGE SCALE GENOMIC DNA]</scope>
    <source>
        <strain evidence="2 3">JCM 4557</strain>
    </source>
</reference>
<organism evidence="2 3">
    <name type="scientific">Streptomyces noboritoensis</name>
    <dbReference type="NCBI Taxonomy" id="67337"/>
    <lineage>
        <taxon>Bacteria</taxon>
        <taxon>Bacillati</taxon>
        <taxon>Actinomycetota</taxon>
        <taxon>Actinomycetes</taxon>
        <taxon>Kitasatosporales</taxon>
        <taxon>Streptomycetaceae</taxon>
        <taxon>Streptomyces</taxon>
    </lineage>
</organism>
<gene>
    <name evidence="2" type="ORF">ACFH04_02290</name>
</gene>
<feature type="chain" id="PRO_5046948801" description="Secreted protein" evidence="1">
    <location>
        <begin position="34"/>
        <end position="241"/>
    </location>
</feature>
<dbReference type="RefSeq" id="WP_394316404.1">
    <property type="nucleotide sequence ID" value="NZ_JBHMQV010000001.1"/>
</dbReference>
<proteinExistence type="predicted"/>
<evidence type="ECO:0000313" key="3">
    <source>
        <dbReference type="Proteomes" id="UP001589887"/>
    </source>
</evidence>
<evidence type="ECO:0008006" key="4">
    <source>
        <dbReference type="Google" id="ProtNLM"/>
    </source>
</evidence>
<name>A0ABV6T9U2_9ACTN</name>